<name>A0ABM8P971_9BURK</name>
<protein>
    <submittedName>
        <fullName evidence="2">Uncharacterized protein</fullName>
    </submittedName>
</protein>
<comment type="caution">
    <text evidence="2">The sequence shown here is derived from an EMBL/GenBank/DDBJ whole genome shotgun (WGS) entry which is preliminary data.</text>
</comment>
<evidence type="ECO:0000313" key="2">
    <source>
        <dbReference type="EMBL" id="CAD6559602.1"/>
    </source>
</evidence>
<keyword evidence="3" id="KW-1185">Reference proteome</keyword>
<keyword evidence="1" id="KW-0175">Coiled coil</keyword>
<organism evidence="2 3">
    <name type="scientific">Paraburkholderia hiiakae</name>
    <dbReference type="NCBI Taxonomy" id="1081782"/>
    <lineage>
        <taxon>Bacteria</taxon>
        <taxon>Pseudomonadati</taxon>
        <taxon>Pseudomonadota</taxon>
        <taxon>Betaproteobacteria</taxon>
        <taxon>Burkholderiales</taxon>
        <taxon>Burkholderiaceae</taxon>
        <taxon>Paraburkholderia</taxon>
    </lineage>
</organism>
<gene>
    <name evidence="2" type="ORF">LMG27952_06912</name>
</gene>
<dbReference type="Proteomes" id="UP000656319">
    <property type="component" value="Unassembled WGS sequence"/>
</dbReference>
<accession>A0ABM8P971</accession>
<dbReference type="RefSeq" id="WP_201700350.1">
    <property type="nucleotide sequence ID" value="NZ_CAJHCQ010000027.1"/>
</dbReference>
<sequence length="161" mass="17002">MGFFSSLGSMLESVADTALESIADGIQKISDAIPSPTSSSSSSSSSSAFQAEVAKRAGARRIAESESAVILKSFFQKHQLAVTDAEIKELVTACSATSTPAVSMKFEIRYQDTAEMQVRVAEMDSLNAEIERFEQAAQAIRSLMAQQDAAANGEGSVVAQP</sequence>
<evidence type="ECO:0000313" key="3">
    <source>
        <dbReference type="Proteomes" id="UP000656319"/>
    </source>
</evidence>
<proteinExistence type="predicted"/>
<reference evidence="2 3" key="1">
    <citation type="submission" date="2020-10" db="EMBL/GenBank/DDBJ databases">
        <authorList>
            <person name="Peeters C."/>
        </authorList>
    </citation>
    <scope>NUCLEOTIDE SEQUENCE [LARGE SCALE GENOMIC DNA]</scope>
    <source>
        <strain evidence="2 3">LMG 27952</strain>
    </source>
</reference>
<dbReference type="EMBL" id="CAJHCQ010000027">
    <property type="protein sequence ID" value="CAD6559602.1"/>
    <property type="molecule type" value="Genomic_DNA"/>
</dbReference>
<evidence type="ECO:0000256" key="1">
    <source>
        <dbReference type="SAM" id="Coils"/>
    </source>
</evidence>
<feature type="coiled-coil region" evidence="1">
    <location>
        <begin position="116"/>
        <end position="143"/>
    </location>
</feature>